<keyword evidence="8" id="KW-1185">Reference proteome</keyword>
<gene>
    <name evidence="7" type="ORF">MARPO_0085s0010</name>
</gene>
<dbReference type="InterPro" id="IPR001611">
    <property type="entry name" value="Leu-rich_rpt"/>
</dbReference>
<sequence>MNQAKATWICALLLMWSFTGSATQNQTVGEEEQALLNQKEKLNDYFGNLISWTTAAGLSACQWFHIGCSNGSVTNITLGGRQLSGSLACDLGRLRSLQRLEMQDNSITEEIPWALGMATRLQHVNLSNNWLTGGIPHSLSKLPHLRSIDLSNNNLTGIAPKFRKGVYVNVAGNPLLRSC</sequence>
<dbReference type="InterPro" id="IPR032675">
    <property type="entry name" value="LRR_dom_sf"/>
</dbReference>
<feature type="chain" id="PRO_5015310070" description="Leucine-rich repeat-containing N-terminal plant-type domain-containing protein" evidence="5">
    <location>
        <begin position="23"/>
        <end position="179"/>
    </location>
</feature>
<feature type="signal peptide" evidence="5">
    <location>
        <begin position="1"/>
        <end position="22"/>
    </location>
</feature>
<evidence type="ECO:0000256" key="1">
    <source>
        <dbReference type="ARBA" id="ARBA00022614"/>
    </source>
</evidence>
<evidence type="ECO:0000313" key="7">
    <source>
        <dbReference type="EMBL" id="PTQ33787.1"/>
    </source>
</evidence>
<dbReference type="AlphaFoldDB" id="A0A2R6WIU5"/>
<keyword evidence="2 5" id="KW-0732">Signal</keyword>
<dbReference type="Pfam" id="PF00560">
    <property type="entry name" value="LRR_1"/>
    <property type="match status" value="1"/>
</dbReference>
<reference evidence="8" key="1">
    <citation type="journal article" date="2017" name="Cell">
        <title>Insights into land plant evolution garnered from the Marchantia polymorpha genome.</title>
        <authorList>
            <person name="Bowman J.L."/>
            <person name="Kohchi T."/>
            <person name="Yamato K.T."/>
            <person name="Jenkins J."/>
            <person name="Shu S."/>
            <person name="Ishizaki K."/>
            <person name="Yamaoka S."/>
            <person name="Nishihama R."/>
            <person name="Nakamura Y."/>
            <person name="Berger F."/>
            <person name="Adam C."/>
            <person name="Aki S.S."/>
            <person name="Althoff F."/>
            <person name="Araki T."/>
            <person name="Arteaga-Vazquez M.A."/>
            <person name="Balasubrmanian S."/>
            <person name="Barry K."/>
            <person name="Bauer D."/>
            <person name="Boehm C.R."/>
            <person name="Briginshaw L."/>
            <person name="Caballero-Perez J."/>
            <person name="Catarino B."/>
            <person name="Chen F."/>
            <person name="Chiyoda S."/>
            <person name="Chovatia M."/>
            <person name="Davies K.M."/>
            <person name="Delmans M."/>
            <person name="Demura T."/>
            <person name="Dierschke T."/>
            <person name="Dolan L."/>
            <person name="Dorantes-Acosta A.E."/>
            <person name="Eklund D.M."/>
            <person name="Florent S.N."/>
            <person name="Flores-Sandoval E."/>
            <person name="Fujiyama A."/>
            <person name="Fukuzawa H."/>
            <person name="Galik B."/>
            <person name="Grimanelli D."/>
            <person name="Grimwood J."/>
            <person name="Grossniklaus U."/>
            <person name="Hamada T."/>
            <person name="Haseloff J."/>
            <person name="Hetherington A.J."/>
            <person name="Higo A."/>
            <person name="Hirakawa Y."/>
            <person name="Hundley H.N."/>
            <person name="Ikeda Y."/>
            <person name="Inoue K."/>
            <person name="Inoue S.I."/>
            <person name="Ishida S."/>
            <person name="Jia Q."/>
            <person name="Kakita M."/>
            <person name="Kanazawa T."/>
            <person name="Kawai Y."/>
            <person name="Kawashima T."/>
            <person name="Kennedy M."/>
            <person name="Kinose K."/>
            <person name="Kinoshita T."/>
            <person name="Kohara Y."/>
            <person name="Koide E."/>
            <person name="Komatsu K."/>
            <person name="Kopischke S."/>
            <person name="Kubo M."/>
            <person name="Kyozuka J."/>
            <person name="Lagercrantz U."/>
            <person name="Lin S.S."/>
            <person name="Lindquist E."/>
            <person name="Lipzen A.M."/>
            <person name="Lu C.W."/>
            <person name="De Luna E."/>
            <person name="Martienssen R.A."/>
            <person name="Minamino N."/>
            <person name="Mizutani M."/>
            <person name="Mizutani M."/>
            <person name="Mochizuki N."/>
            <person name="Monte I."/>
            <person name="Mosher R."/>
            <person name="Nagasaki H."/>
            <person name="Nakagami H."/>
            <person name="Naramoto S."/>
            <person name="Nishitani K."/>
            <person name="Ohtani M."/>
            <person name="Okamoto T."/>
            <person name="Okumura M."/>
            <person name="Phillips J."/>
            <person name="Pollak B."/>
            <person name="Reinders A."/>
            <person name="Rovekamp M."/>
            <person name="Sano R."/>
            <person name="Sawa S."/>
            <person name="Schmid M.W."/>
            <person name="Shirakawa M."/>
            <person name="Solano R."/>
            <person name="Spunde A."/>
            <person name="Suetsugu N."/>
            <person name="Sugano S."/>
            <person name="Sugiyama A."/>
            <person name="Sun R."/>
            <person name="Suzuki Y."/>
            <person name="Takenaka M."/>
            <person name="Takezawa D."/>
            <person name="Tomogane H."/>
            <person name="Tsuzuki M."/>
            <person name="Ueda T."/>
            <person name="Umeda M."/>
            <person name="Ward J.M."/>
            <person name="Watanabe Y."/>
            <person name="Yazaki K."/>
            <person name="Yokoyama R."/>
            <person name="Yoshitake Y."/>
            <person name="Yotsui I."/>
            <person name="Zachgo S."/>
            <person name="Schmutz J."/>
        </authorList>
    </citation>
    <scope>NUCLEOTIDE SEQUENCE [LARGE SCALE GENOMIC DNA]</scope>
    <source>
        <strain evidence="8">Tak-1</strain>
    </source>
</reference>
<dbReference type="InterPro" id="IPR025875">
    <property type="entry name" value="Leu-rich_rpt_4"/>
</dbReference>
<dbReference type="Pfam" id="PF08263">
    <property type="entry name" value="LRRNT_2"/>
    <property type="match status" value="1"/>
</dbReference>
<evidence type="ECO:0000313" key="8">
    <source>
        <dbReference type="Proteomes" id="UP000244005"/>
    </source>
</evidence>
<dbReference type="Gene3D" id="3.80.10.10">
    <property type="entry name" value="Ribonuclease Inhibitor"/>
    <property type="match status" value="1"/>
</dbReference>
<evidence type="ECO:0000256" key="3">
    <source>
        <dbReference type="ARBA" id="ARBA00022737"/>
    </source>
</evidence>
<dbReference type="InterPro" id="IPR013210">
    <property type="entry name" value="LRR_N_plant-typ"/>
</dbReference>
<dbReference type="FunFam" id="3.80.10.10:FF:000041">
    <property type="entry name" value="LRR receptor-like serine/threonine-protein kinase ERECTA"/>
    <property type="match status" value="1"/>
</dbReference>
<dbReference type="EMBL" id="KZ772757">
    <property type="protein sequence ID" value="PTQ33787.1"/>
    <property type="molecule type" value="Genomic_DNA"/>
</dbReference>
<dbReference type="PANTHER" id="PTHR47988">
    <property type="entry name" value="SOMATIC EMBRYOGENESIS RECEPTOR KINASE 1"/>
    <property type="match status" value="1"/>
</dbReference>
<dbReference type="SUPFAM" id="SSF52058">
    <property type="entry name" value="L domain-like"/>
    <property type="match status" value="1"/>
</dbReference>
<name>A0A2R6WIU5_MARPO</name>
<dbReference type="OMA" id="ITEEIPW"/>
<accession>A0A2R6WIU5</accession>
<dbReference type="Gramene" id="Mp3g10170.1">
    <property type="protein sequence ID" value="Mp3g10170.1.cds"/>
    <property type="gene ID" value="Mp3g10170"/>
</dbReference>
<dbReference type="OrthoDB" id="676979at2759"/>
<evidence type="ECO:0000256" key="2">
    <source>
        <dbReference type="ARBA" id="ARBA00022729"/>
    </source>
</evidence>
<evidence type="ECO:0000259" key="6">
    <source>
        <dbReference type="Pfam" id="PF08263"/>
    </source>
</evidence>
<dbReference type="Proteomes" id="UP000244005">
    <property type="component" value="Unassembled WGS sequence"/>
</dbReference>
<keyword evidence="1" id="KW-0433">Leucine-rich repeat</keyword>
<dbReference type="Pfam" id="PF12799">
    <property type="entry name" value="LRR_4"/>
    <property type="match status" value="1"/>
</dbReference>
<organism evidence="7 8">
    <name type="scientific">Marchantia polymorpha</name>
    <name type="common">Common liverwort</name>
    <name type="synonym">Marchantia aquatica</name>
    <dbReference type="NCBI Taxonomy" id="3197"/>
    <lineage>
        <taxon>Eukaryota</taxon>
        <taxon>Viridiplantae</taxon>
        <taxon>Streptophyta</taxon>
        <taxon>Embryophyta</taxon>
        <taxon>Marchantiophyta</taxon>
        <taxon>Marchantiopsida</taxon>
        <taxon>Marchantiidae</taxon>
        <taxon>Marchantiales</taxon>
        <taxon>Marchantiaceae</taxon>
        <taxon>Marchantia</taxon>
    </lineage>
</organism>
<evidence type="ECO:0000256" key="5">
    <source>
        <dbReference type="SAM" id="SignalP"/>
    </source>
</evidence>
<evidence type="ECO:0000256" key="4">
    <source>
        <dbReference type="ARBA" id="ARBA00023180"/>
    </source>
</evidence>
<feature type="domain" description="Leucine-rich repeat-containing N-terminal plant-type" evidence="6">
    <location>
        <begin position="30"/>
        <end position="69"/>
    </location>
</feature>
<keyword evidence="3" id="KW-0677">Repeat</keyword>
<keyword evidence="4" id="KW-0325">Glycoprotein</keyword>
<proteinExistence type="predicted"/>
<protein>
    <recommendedName>
        <fullName evidence="6">Leucine-rich repeat-containing N-terminal plant-type domain-containing protein</fullName>
    </recommendedName>
</protein>